<dbReference type="SUPFAM" id="SSF46894">
    <property type="entry name" value="C-terminal effector domain of the bipartite response regulators"/>
    <property type="match status" value="1"/>
</dbReference>
<evidence type="ECO:0000313" key="4">
    <source>
        <dbReference type="EMBL" id="GAA1267986.1"/>
    </source>
</evidence>
<dbReference type="PROSITE" id="PS50043">
    <property type="entry name" value="HTH_LUXR_2"/>
    <property type="match status" value="1"/>
</dbReference>
<comment type="caution">
    <text evidence="4">The sequence shown here is derived from an EMBL/GenBank/DDBJ whole genome shotgun (WGS) entry which is preliminary data.</text>
</comment>
<organism evidence="4 5">
    <name type="scientific">Kitasatospora nipponensis</name>
    <dbReference type="NCBI Taxonomy" id="258049"/>
    <lineage>
        <taxon>Bacteria</taxon>
        <taxon>Bacillati</taxon>
        <taxon>Actinomycetota</taxon>
        <taxon>Actinomycetes</taxon>
        <taxon>Kitasatosporales</taxon>
        <taxon>Streptomycetaceae</taxon>
        <taxon>Kitasatospora</taxon>
    </lineage>
</organism>
<dbReference type="CDD" id="cd06170">
    <property type="entry name" value="LuxR_C_like"/>
    <property type="match status" value="1"/>
</dbReference>
<dbReference type="InterPro" id="IPR041664">
    <property type="entry name" value="AAA_16"/>
</dbReference>
<protein>
    <submittedName>
        <fullName evidence="4">LuxR family transcriptional regulator</fullName>
    </submittedName>
</protein>
<name>A0ABN1WYK9_9ACTN</name>
<dbReference type="PANTHER" id="PTHR16305:SF35">
    <property type="entry name" value="TRANSCRIPTIONAL ACTIVATOR DOMAIN"/>
    <property type="match status" value="1"/>
</dbReference>
<keyword evidence="2" id="KW-0067">ATP-binding</keyword>
<dbReference type="RefSeq" id="WP_344445807.1">
    <property type="nucleotide sequence ID" value="NZ_BAAALF010000187.1"/>
</dbReference>
<dbReference type="PRINTS" id="PR00038">
    <property type="entry name" value="HTHLUXR"/>
</dbReference>
<dbReference type="PANTHER" id="PTHR16305">
    <property type="entry name" value="TESTICULAR SOLUBLE ADENYLYL CYCLASE"/>
    <property type="match status" value="1"/>
</dbReference>
<evidence type="ECO:0000259" key="3">
    <source>
        <dbReference type="PROSITE" id="PS50043"/>
    </source>
</evidence>
<dbReference type="Gene3D" id="1.10.10.10">
    <property type="entry name" value="Winged helix-like DNA-binding domain superfamily/Winged helix DNA-binding domain"/>
    <property type="match status" value="1"/>
</dbReference>
<dbReference type="InterPro" id="IPR036388">
    <property type="entry name" value="WH-like_DNA-bd_sf"/>
</dbReference>
<dbReference type="SMART" id="SM00421">
    <property type="entry name" value="HTH_LUXR"/>
    <property type="match status" value="1"/>
</dbReference>
<reference evidence="4 5" key="1">
    <citation type="journal article" date="2019" name="Int. J. Syst. Evol. Microbiol.">
        <title>The Global Catalogue of Microorganisms (GCM) 10K type strain sequencing project: providing services to taxonomists for standard genome sequencing and annotation.</title>
        <authorList>
            <consortium name="The Broad Institute Genomics Platform"/>
            <consortium name="The Broad Institute Genome Sequencing Center for Infectious Disease"/>
            <person name="Wu L."/>
            <person name="Ma J."/>
        </authorList>
    </citation>
    <scope>NUCLEOTIDE SEQUENCE [LARGE SCALE GENOMIC DNA]</scope>
    <source>
        <strain evidence="4 5">JCM 13004</strain>
    </source>
</reference>
<dbReference type="InterPro" id="IPR000792">
    <property type="entry name" value="Tscrpt_reg_LuxR_C"/>
</dbReference>
<feature type="domain" description="HTH luxR-type" evidence="3">
    <location>
        <begin position="887"/>
        <end position="953"/>
    </location>
</feature>
<dbReference type="Pfam" id="PF13191">
    <property type="entry name" value="AAA_16"/>
    <property type="match status" value="1"/>
</dbReference>
<dbReference type="InterPro" id="IPR016032">
    <property type="entry name" value="Sig_transdc_resp-reg_C-effctor"/>
</dbReference>
<accession>A0ABN1WYK9</accession>
<dbReference type="InterPro" id="IPR027417">
    <property type="entry name" value="P-loop_NTPase"/>
</dbReference>
<evidence type="ECO:0000256" key="1">
    <source>
        <dbReference type="ARBA" id="ARBA00022741"/>
    </source>
</evidence>
<sequence>MTMQTGAGSGGAPRRAPAFVGRQRELAALLGAAHSRPAVILVEGEAGIGKSRLVAEGAAELRREGVRVLTGACHPLREPLPFGPVVDALRDAGRWLRTGRTLGASAGVLAPLLPDLADRLPPAPSQAPGQSTSRHLVAQGVRTLVEAIAPAVLVVEDMQWADEATRELLLLLGRDLPADSALVLTYRAEDLPGRGPVLGTAFRRPSGTSGAEIALHRLGTEDLRAMARSVLGDQATPALLGTLVRRSEGLPLVAEEDLITLEGRPAGSVLGVPRSLREIFAERAERLPPPAVAVVNAAAVLAVPVGEQVLAACAGLDPAATGEALLVALSASVLREHGPDSYGFAHVLARQAQYDNLPGPVRYQLHRRALEVLQALPTPPLVQIAHHARALGDTAAWLEHAMAAAEQAVSVGDQGTAAALLHEILEEPRLPPDLHARAALSLARIAWDATEYTRTIATLRRIVAGPGLPAAARGEIRLDLGLMLLNQAADPSGEAEIERAVEELEGHRPEQAARAMSLLAMWETSRFSAAEQRAWLARAEATVAGSPDRAAQASVRANRITVLAGQGRPEATDLLAALPRTDPDPQVVRHTARALANAAEIGLCLARDAGAAEQCAEALALSRRHHAHALIVHCRSYELLLSWFAGEWPGWDERYAAFRAEYVDEPLAVDDLLASVEGVTAAARGRASRAVERFGRVLARDTARMNVNALGAAAGLARIQLSRGEADAAWRTVAEYLDVLPRKEAWVYALDLVPAAVEIALHRGESARARELADGHRDGVATLDAPGAVAEQHLCRGLLAAAGEPERAAREFDRARAQWSGIGRPYQAALAAERAGQSLGAVRAAEAVTRLTEAVGVYERLGATTDAARCHHLLRGLGQERAVSRGRAGYGSELSPREREVARLLGDGATNKEIAAALFLSPRTVEQHVAKVLRKLGTTRDGMRSTPGEAPAR</sequence>
<dbReference type="Proteomes" id="UP001500037">
    <property type="component" value="Unassembled WGS sequence"/>
</dbReference>
<evidence type="ECO:0000313" key="5">
    <source>
        <dbReference type="Proteomes" id="UP001500037"/>
    </source>
</evidence>
<dbReference type="SUPFAM" id="SSF52540">
    <property type="entry name" value="P-loop containing nucleoside triphosphate hydrolases"/>
    <property type="match status" value="1"/>
</dbReference>
<dbReference type="EMBL" id="BAAALF010000187">
    <property type="protein sequence ID" value="GAA1267986.1"/>
    <property type="molecule type" value="Genomic_DNA"/>
</dbReference>
<gene>
    <name evidence="4" type="ORF">GCM10009665_65880</name>
</gene>
<dbReference type="Pfam" id="PF00196">
    <property type="entry name" value="GerE"/>
    <property type="match status" value="1"/>
</dbReference>
<proteinExistence type="predicted"/>
<evidence type="ECO:0000256" key="2">
    <source>
        <dbReference type="ARBA" id="ARBA00022840"/>
    </source>
</evidence>
<keyword evidence="1" id="KW-0547">Nucleotide-binding</keyword>
<keyword evidence="5" id="KW-1185">Reference proteome</keyword>